<dbReference type="Pfam" id="PF02325">
    <property type="entry name" value="CCB3_YggT"/>
    <property type="match status" value="1"/>
</dbReference>
<evidence type="ECO:0000313" key="2">
    <source>
        <dbReference type="EMBL" id="WOT02982.1"/>
    </source>
</evidence>
<dbReference type="Proteomes" id="UP000234560">
    <property type="component" value="Chromosome"/>
</dbReference>
<gene>
    <name evidence="2" type="ORF">CYJ47_04210</name>
</gene>
<protein>
    <submittedName>
        <fullName evidence="2">YggT family protein</fullName>
    </submittedName>
</protein>
<feature type="transmembrane region" description="Helical" evidence="1">
    <location>
        <begin position="7"/>
        <end position="31"/>
    </location>
</feature>
<feature type="transmembrane region" description="Helical" evidence="1">
    <location>
        <begin position="75"/>
        <end position="95"/>
    </location>
</feature>
<reference evidence="2" key="1">
    <citation type="submission" date="2017-12" db="EMBL/GenBank/DDBJ databases">
        <authorList>
            <person name="Thomas-White K."/>
            <person name="Wolfe A.J."/>
        </authorList>
    </citation>
    <scope>NUCLEOTIDE SEQUENCE</scope>
    <source>
        <strain evidence="2">UMB0763</strain>
    </source>
</reference>
<name>A0AAF0YRU8_9CORY</name>
<keyword evidence="1" id="KW-1133">Transmembrane helix</keyword>
<dbReference type="RefSeq" id="WP_016459339.1">
    <property type="nucleotide sequence ID" value="NZ_CAMIHY010000065.1"/>
</dbReference>
<evidence type="ECO:0000313" key="3">
    <source>
        <dbReference type="Proteomes" id="UP000234560"/>
    </source>
</evidence>
<proteinExistence type="predicted"/>
<sequence length="96" mass="11039">MTTLIQILLLLVQIYTVILVARILIEMIASFSRSFRPPRWFSVISEPLFVVTDPPVKALRRLIPPLRMGNIGLDMSVLVLFFILQLVQIFLTMALR</sequence>
<keyword evidence="1" id="KW-0812">Transmembrane</keyword>
<dbReference type="GO" id="GO:0016020">
    <property type="term" value="C:membrane"/>
    <property type="evidence" value="ECO:0007669"/>
    <property type="project" value="InterPro"/>
</dbReference>
<accession>A0AAF0YRU8</accession>
<dbReference type="InterPro" id="IPR003425">
    <property type="entry name" value="CCB3/YggT"/>
</dbReference>
<organism evidence="2 3">
    <name type="scientific">Corynebacterium pyruviciproducens</name>
    <dbReference type="NCBI Taxonomy" id="598660"/>
    <lineage>
        <taxon>Bacteria</taxon>
        <taxon>Bacillati</taxon>
        <taxon>Actinomycetota</taxon>
        <taxon>Actinomycetes</taxon>
        <taxon>Mycobacteriales</taxon>
        <taxon>Corynebacteriaceae</taxon>
        <taxon>Corynebacterium</taxon>
    </lineage>
</organism>
<reference evidence="2" key="2">
    <citation type="submission" date="2023-10" db="EMBL/GenBank/DDBJ databases">
        <authorList>
            <person name="Choi B."/>
        </authorList>
    </citation>
    <scope>NUCLEOTIDE SEQUENCE</scope>
    <source>
        <strain evidence="2">UMB0763</strain>
    </source>
</reference>
<keyword evidence="1" id="KW-0472">Membrane</keyword>
<dbReference type="KEGG" id="cpyr:CYJ47_04210"/>
<evidence type="ECO:0000256" key="1">
    <source>
        <dbReference type="SAM" id="Phobius"/>
    </source>
</evidence>
<dbReference type="EMBL" id="CP136958">
    <property type="protein sequence ID" value="WOT02982.1"/>
    <property type="molecule type" value="Genomic_DNA"/>
</dbReference>
<dbReference type="AlphaFoldDB" id="A0AAF0YRU8"/>